<reference evidence="2 3" key="1">
    <citation type="journal article" date="2019" name="Sci. Rep.">
        <title>Orb-weaving spider Araneus ventricosus genome elucidates the spidroin gene catalogue.</title>
        <authorList>
            <person name="Kono N."/>
            <person name="Nakamura H."/>
            <person name="Ohtoshi R."/>
            <person name="Moran D.A.P."/>
            <person name="Shinohara A."/>
            <person name="Yoshida Y."/>
            <person name="Fujiwara M."/>
            <person name="Mori M."/>
            <person name="Tomita M."/>
            <person name="Arakawa K."/>
        </authorList>
    </citation>
    <scope>NUCLEOTIDE SEQUENCE [LARGE SCALE GENOMIC DNA]</scope>
</reference>
<evidence type="ECO:0000313" key="2">
    <source>
        <dbReference type="EMBL" id="GBN43264.1"/>
    </source>
</evidence>
<dbReference type="Proteomes" id="UP000499080">
    <property type="component" value="Unassembled WGS sequence"/>
</dbReference>
<evidence type="ECO:0000256" key="1">
    <source>
        <dbReference type="SAM" id="MobiDB-lite"/>
    </source>
</evidence>
<feature type="region of interest" description="Disordered" evidence="1">
    <location>
        <begin position="1"/>
        <end position="71"/>
    </location>
</feature>
<name>A0A4Y2NW61_ARAVE</name>
<comment type="caution">
    <text evidence="2">The sequence shown here is derived from an EMBL/GenBank/DDBJ whole genome shotgun (WGS) entry which is preliminary data.</text>
</comment>
<gene>
    <name evidence="2" type="ORF">AVEN_242267_1</name>
</gene>
<dbReference type="EMBL" id="BGPR01009946">
    <property type="protein sequence ID" value="GBN43264.1"/>
    <property type="molecule type" value="Genomic_DNA"/>
</dbReference>
<organism evidence="2 3">
    <name type="scientific">Araneus ventricosus</name>
    <name type="common">Orbweaver spider</name>
    <name type="synonym">Epeira ventricosa</name>
    <dbReference type="NCBI Taxonomy" id="182803"/>
    <lineage>
        <taxon>Eukaryota</taxon>
        <taxon>Metazoa</taxon>
        <taxon>Ecdysozoa</taxon>
        <taxon>Arthropoda</taxon>
        <taxon>Chelicerata</taxon>
        <taxon>Arachnida</taxon>
        <taxon>Araneae</taxon>
        <taxon>Araneomorphae</taxon>
        <taxon>Entelegynae</taxon>
        <taxon>Araneoidea</taxon>
        <taxon>Araneidae</taxon>
        <taxon>Araneus</taxon>
    </lineage>
</organism>
<sequence>MPVSRCARWAATGAQAPPRRERRMLASSCPTRRRSLPQFNDRATATPRAPLPANAHTGPHAHGPAAKGGRPGPVTLPELCVSASDRFFLVVGCCVKSADVRVSVLCFTSSCDRWL</sequence>
<proteinExistence type="predicted"/>
<protein>
    <submittedName>
        <fullName evidence="2">Uncharacterized protein</fullName>
    </submittedName>
</protein>
<dbReference type="AlphaFoldDB" id="A0A4Y2NW61"/>
<keyword evidence="3" id="KW-1185">Reference proteome</keyword>
<evidence type="ECO:0000313" key="3">
    <source>
        <dbReference type="Proteomes" id="UP000499080"/>
    </source>
</evidence>
<accession>A0A4Y2NW61</accession>
<feature type="compositionally biased region" description="Low complexity" evidence="1">
    <location>
        <begin position="42"/>
        <end position="68"/>
    </location>
</feature>